<evidence type="ECO:0000313" key="1">
    <source>
        <dbReference type="EMBL" id="THG07115.1"/>
    </source>
</evidence>
<dbReference type="GO" id="GO:0090333">
    <property type="term" value="P:regulation of stomatal closure"/>
    <property type="evidence" value="ECO:0007669"/>
    <property type="project" value="InterPro"/>
</dbReference>
<name>A0A4S4DWE3_CAMSN</name>
<dbReference type="AlphaFoldDB" id="A0A4S4DWE3"/>
<dbReference type="EMBL" id="SDRB02010253">
    <property type="protein sequence ID" value="THG07115.1"/>
    <property type="molecule type" value="Genomic_DNA"/>
</dbReference>
<sequence length="197" mass="22448">MMHHWSTTPRSLGFVDTNWFVSNYHILNILRCTIVPIEDSVYQGTIYVVYAYGSTKDLLPPEAQNVLSLSEERVVKILRPVGTAFQQDRSKVIVMDAYGTRSKGIARFGIRHFSVSLLVVGFHDKGPQLYQVFTRELADWFHQSYGSFGSSVHIWCAGAHGSIITDSSVLFPHQWNWGTFMRMKADWLHNSASLFES</sequence>
<dbReference type="PANTHER" id="PTHR34209:SF3">
    <property type="entry name" value="RHODANESE_CELL CYCLE CONTROL PHOSPHATASE SUPERFAMILY PROTEIN"/>
    <property type="match status" value="1"/>
</dbReference>
<dbReference type="InterPro" id="IPR044690">
    <property type="entry name" value="CAS_plant"/>
</dbReference>
<dbReference type="PANTHER" id="PTHR34209">
    <property type="entry name" value="RHODANESE/CELL CYCLE CONTROL PHOSPHATASE SUPERFAMILY PROTEIN"/>
    <property type="match status" value="1"/>
</dbReference>
<dbReference type="Proteomes" id="UP000306102">
    <property type="component" value="Unassembled WGS sequence"/>
</dbReference>
<keyword evidence="2" id="KW-1185">Reference proteome</keyword>
<comment type="caution">
    <text evidence="1">The sequence shown here is derived from an EMBL/GenBank/DDBJ whole genome shotgun (WGS) entry which is preliminary data.</text>
</comment>
<accession>A0A4S4DWE3</accession>
<gene>
    <name evidence="1" type="ORF">TEA_022536</name>
</gene>
<reference evidence="1 2" key="1">
    <citation type="journal article" date="2018" name="Proc. Natl. Acad. Sci. U.S.A.">
        <title>Draft genome sequence of Camellia sinensis var. sinensis provides insights into the evolution of the tea genome and tea quality.</title>
        <authorList>
            <person name="Wei C."/>
            <person name="Yang H."/>
            <person name="Wang S."/>
            <person name="Zhao J."/>
            <person name="Liu C."/>
            <person name="Gao L."/>
            <person name="Xia E."/>
            <person name="Lu Y."/>
            <person name="Tai Y."/>
            <person name="She G."/>
            <person name="Sun J."/>
            <person name="Cao H."/>
            <person name="Tong W."/>
            <person name="Gao Q."/>
            <person name="Li Y."/>
            <person name="Deng W."/>
            <person name="Jiang X."/>
            <person name="Wang W."/>
            <person name="Chen Q."/>
            <person name="Zhang S."/>
            <person name="Li H."/>
            <person name="Wu J."/>
            <person name="Wang P."/>
            <person name="Li P."/>
            <person name="Shi C."/>
            <person name="Zheng F."/>
            <person name="Jian J."/>
            <person name="Huang B."/>
            <person name="Shan D."/>
            <person name="Shi M."/>
            <person name="Fang C."/>
            <person name="Yue Y."/>
            <person name="Li F."/>
            <person name="Li D."/>
            <person name="Wei S."/>
            <person name="Han B."/>
            <person name="Jiang C."/>
            <person name="Yin Y."/>
            <person name="Xia T."/>
            <person name="Zhang Z."/>
            <person name="Bennetzen J.L."/>
            <person name="Zhao S."/>
            <person name="Wan X."/>
        </authorList>
    </citation>
    <scope>NUCLEOTIDE SEQUENCE [LARGE SCALE GENOMIC DNA]</scope>
    <source>
        <strain evidence="2">cv. Shuchazao</strain>
        <tissue evidence="1">Leaf</tissue>
    </source>
</reference>
<proteinExistence type="predicted"/>
<dbReference type="GO" id="GO:0071277">
    <property type="term" value="P:cellular response to calcium ion"/>
    <property type="evidence" value="ECO:0007669"/>
    <property type="project" value="InterPro"/>
</dbReference>
<protein>
    <submittedName>
        <fullName evidence="1">Uncharacterized protein</fullName>
    </submittedName>
</protein>
<evidence type="ECO:0000313" key="2">
    <source>
        <dbReference type="Proteomes" id="UP000306102"/>
    </source>
</evidence>
<dbReference type="GO" id="GO:0009704">
    <property type="term" value="P:de-etiolation"/>
    <property type="evidence" value="ECO:0007669"/>
    <property type="project" value="InterPro"/>
</dbReference>
<organism evidence="1 2">
    <name type="scientific">Camellia sinensis var. sinensis</name>
    <name type="common">China tea</name>
    <dbReference type="NCBI Taxonomy" id="542762"/>
    <lineage>
        <taxon>Eukaryota</taxon>
        <taxon>Viridiplantae</taxon>
        <taxon>Streptophyta</taxon>
        <taxon>Embryophyta</taxon>
        <taxon>Tracheophyta</taxon>
        <taxon>Spermatophyta</taxon>
        <taxon>Magnoliopsida</taxon>
        <taxon>eudicotyledons</taxon>
        <taxon>Gunneridae</taxon>
        <taxon>Pentapetalae</taxon>
        <taxon>asterids</taxon>
        <taxon>Ericales</taxon>
        <taxon>Theaceae</taxon>
        <taxon>Camellia</taxon>
    </lineage>
</organism>